<dbReference type="InterPro" id="IPR011778">
    <property type="entry name" value="Hydantoinase/dihydroPyrase"/>
</dbReference>
<gene>
    <name evidence="8" type="ORF">DEACI_0287</name>
    <name evidence="7" type="ORF">DEACI_3808</name>
</gene>
<feature type="domain" description="Amidohydrolase-related" evidence="6">
    <location>
        <begin position="49"/>
        <end position="437"/>
    </location>
</feature>
<keyword evidence="3" id="KW-0479">Metal-binding</keyword>
<proteinExistence type="inferred from homology"/>
<evidence type="ECO:0000256" key="4">
    <source>
        <dbReference type="ARBA" id="ARBA00022801"/>
    </source>
</evidence>
<dbReference type="RefSeq" id="WP_240986273.1">
    <property type="nucleotide sequence ID" value="NZ_CDGJ01000003.1"/>
</dbReference>
<evidence type="ECO:0000256" key="1">
    <source>
        <dbReference type="ARBA" id="ARBA00001947"/>
    </source>
</evidence>
<evidence type="ECO:0000256" key="2">
    <source>
        <dbReference type="ARBA" id="ARBA00008829"/>
    </source>
</evidence>
<evidence type="ECO:0000313" key="8">
    <source>
        <dbReference type="EMBL" id="CEJ05867.1"/>
    </source>
</evidence>
<dbReference type="EMBL" id="LR746496">
    <property type="protein sequence ID" value="CAA7602985.1"/>
    <property type="molecule type" value="Genomic_DNA"/>
</dbReference>
<dbReference type="Pfam" id="PF01979">
    <property type="entry name" value="Amidohydro_1"/>
    <property type="match status" value="1"/>
</dbReference>
<protein>
    <submittedName>
        <fullName evidence="7">Amidohydrolase family</fullName>
        <ecNumber evidence="7">3.-.-.-</ecNumber>
        <ecNumber evidence="7">3.5.-.-</ecNumber>
    </submittedName>
    <submittedName>
        <fullName evidence="8">D-hydantoinase</fullName>
    </submittedName>
</protein>
<dbReference type="InterPro" id="IPR050378">
    <property type="entry name" value="Metallo-dep_Hydrolases_sf"/>
</dbReference>
<dbReference type="Proteomes" id="UP000836597">
    <property type="component" value="Chromosome"/>
</dbReference>
<dbReference type="NCBIfam" id="TIGR02033">
    <property type="entry name" value="D-hydantoinase"/>
    <property type="match status" value="1"/>
</dbReference>
<accession>A0A8S0Y4I6</accession>
<name>A0A8S0Y4I6_9FIRM</name>
<comment type="PTM">
    <text evidence="5">Carbamylation allows a single lysine to coordinate two divalent metal cations.</text>
</comment>
<organism evidence="7">
    <name type="scientific">Acididesulfobacillus acetoxydans</name>
    <dbReference type="NCBI Taxonomy" id="1561005"/>
    <lineage>
        <taxon>Bacteria</taxon>
        <taxon>Bacillati</taxon>
        <taxon>Bacillota</taxon>
        <taxon>Clostridia</taxon>
        <taxon>Eubacteriales</taxon>
        <taxon>Peptococcaceae</taxon>
        <taxon>Acididesulfobacillus</taxon>
    </lineage>
</organism>
<evidence type="ECO:0000256" key="5">
    <source>
        <dbReference type="PIRSR" id="PIRSR611778-50"/>
    </source>
</evidence>
<dbReference type="EC" id="3.-.-.-" evidence="7"/>
<keyword evidence="9" id="KW-1185">Reference proteome</keyword>
<dbReference type="InterPro" id="IPR006680">
    <property type="entry name" value="Amidohydro-rel"/>
</dbReference>
<dbReference type="Gene3D" id="2.30.40.10">
    <property type="entry name" value="Urease, subunit C, domain 1"/>
    <property type="match status" value="1"/>
</dbReference>
<dbReference type="SUPFAM" id="SSF51338">
    <property type="entry name" value="Composite domain of metallo-dependent hydrolases"/>
    <property type="match status" value="2"/>
</dbReference>
<dbReference type="EMBL" id="CDGJ01000003">
    <property type="protein sequence ID" value="CEJ05867.1"/>
    <property type="molecule type" value="Genomic_DNA"/>
</dbReference>
<dbReference type="PANTHER" id="PTHR11647">
    <property type="entry name" value="HYDRANTOINASE/DIHYDROPYRIMIDINASE FAMILY MEMBER"/>
    <property type="match status" value="1"/>
</dbReference>
<dbReference type="KEGG" id="aacx:DEACI_3808"/>
<evidence type="ECO:0000259" key="6">
    <source>
        <dbReference type="Pfam" id="PF01979"/>
    </source>
</evidence>
<evidence type="ECO:0000313" key="7">
    <source>
        <dbReference type="EMBL" id="CAA7602985.1"/>
    </source>
</evidence>
<dbReference type="Proteomes" id="UP001071230">
    <property type="component" value="Unassembled WGS sequence"/>
</dbReference>
<evidence type="ECO:0000313" key="9">
    <source>
        <dbReference type="Proteomes" id="UP001071230"/>
    </source>
</evidence>
<dbReference type="Gene3D" id="3.20.20.140">
    <property type="entry name" value="Metal-dependent hydrolases"/>
    <property type="match status" value="1"/>
</dbReference>
<dbReference type="InterPro" id="IPR032466">
    <property type="entry name" value="Metal_Hydrolase"/>
</dbReference>
<reference evidence="7" key="2">
    <citation type="submission" date="2020-01" db="EMBL/GenBank/DDBJ databases">
        <authorList>
            <person name="Hornung B."/>
        </authorList>
    </citation>
    <scope>NUCLEOTIDE SEQUENCE</scope>
    <source>
        <strain evidence="7">PacBioINE</strain>
    </source>
</reference>
<dbReference type="EC" id="3.5.-.-" evidence="7"/>
<reference evidence="8" key="1">
    <citation type="submission" date="2014-11" db="EMBL/GenBank/DDBJ databases">
        <authorList>
            <person name="Hornung B.V."/>
        </authorList>
    </citation>
    <scope>NUCLEOTIDE SEQUENCE</scope>
    <source>
        <strain evidence="8">INE</strain>
    </source>
</reference>
<sequence>MGIVLQGGTIVTAGDVFRADLRIEGEKVSSLGLGLTRTDDTVYGVDGCYLFPGGVDPHTHFDLPAGEIFTSDDFFTGTRAALLGGTTTVLDFATQFHGESLAQALRNWQAKARGKAFTDYGFHMAVTDWSESVAEEMDLLAREDGITSFKFYMAYKNTLQVDDTVLLQAFRKTKENGSLLCLHCENGDLVFDLTREALRRGERSPRFHPLTRPVAAEKEAVSRAIALAEAVGAPLYIVHVSTRDALAEIVKAKLRGLKVYAETCPQYLLLDDSRYGAEGFEGAKYVISPPLRPAGHQEALWQGLEAKVIDTLATDHCAFNFRGQKELGREDFSRIPNGMPGVETRLGLLYTYGVKSGRMGLSDFAALTAANPAKLFGLYPRKGTLAVGSDADVVVWNPEGSTALSAGTLHQQVDYSPFEGFKIEGKAEYVFLRGRLVVQEGRLLDVRPSGGYVFRSRRSEVGTGGNKRA</sequence>
<dbReference type="SUPFAM" id="SSF51556">
    <property type="entry name" value="Metallo-dependent hydrolases"/>
    <property type="match status" value="1"/>
</dbReference>
<keyword evidence="4 7" id="KW-0378">Hydrolase</keyword>
<dbReference type="GO" id="GO:0005829">
    <property type="term" value="C:cytosol"/>
    <property type="evidence" value="ECO:0007669"/>
    <property type="project" value="TreeGrafter"/>
</dbReference>
<dbReference type="FunFam" id="3.20.20.140:FF:000076">
    <property type="entry name" value="Dihydropyrimidinase like 2"/>
    <property type="match status" value="1"/>
</dbReference>
<dbReference type="GO" id="GO:0046872">
    <property type="term" value="F:metal ion binding"/>
    <property type="evidence" value="ECO:0007669"/>
    <property type="project" value="UniProtKB-KW"/>
</dbReference>
<dbReference type="GO" id="GO:0016812">
    <property type="term" value="F:hydrolase activity, acting on carbon-nitrogen (but not peptide) bonds, in cyclic amides"/>
    <property type="evidence" value="ECO:0007669"/>
    <property type="project" value="TreeGrafter"/>
</dbReference>
<dbReference type="CDD" id="cd01314">
    <property type="entry name" value="D-HYD"/>
    <property type="match status" value="1"/>
</dbReference>
<comment type="similarity">
    <text evidence="2">Belongs to the metallo-dependent hydrolases superfamily. Hydantoinase/dihydropyrimidinase family.</text>
</comment>
<evidence type="ECO:0000256" key="3">
    <source>
        <dbReference type="ARBA" id="ARBA00022723"/>
    </source>
</evidence>
<dbReference type="AlphaFoldDB" id="A0A8S0Y4I6"/>
<dbReference type="InterPro" id="IPR011059">
    <property type="entry name" value="Metal-dep_hydrolase_composite"/>
</dbReference>
<dbReference type="PANTHER" id="PTHR11647:SF1">
    <property type="entry name" value="COLLAPSIN RESPONSE MEDIATOR PROTEIN"/>
    <property type="match status" value="1"/>
</dbReference>
<comment type="cofactor">
    <cofactor evidence="1">
        <name>Zn(2+)</name>
        <dbReference type="ChEBI" id="CHEBI:29105"/>
    </cofactor>
</comment>
<feature type="modified residue" description="N6-carboxylysine" evidence="5">
    <location>
        <position position="150"/>
    </location>
</feature>